<reference evidence="14" key="3">
    <citation type="journal article" date="2009" name="Proc. Natl. Acad. Sci. U.S.A.">
        <title>Elephant shark (Callorhinchus milii) provides insights into the evolution of Hox gene clusters in gnathostomes.</title>
        <authorList>
            <person name="Ravi V."/>
            <person name="Lam K."/>
            <person name="Tay B.-H."/>
            <person name="Tay A."/>
            <person name="Brenner S."/>
            <person name="Venkatesh B."/>
        </authorList>
    </citation>
    <scope>NUCLEOTIDE SEQUENCE</scope>
</reference>
<dbReference type="FunFam" id="1.10.10.60:FF:000018">
    <property type="entry name" value="Homeobox A10"/>
    <property type="match status" value="1"/>
</dbReference>
<keyword evidence="7 11" id="KW-0371">Homeobox</keyword>
<dbReference type="InterPro" id="IPR001356">
    <property type="entry name" value="HD"/>
</dbReference>
<dbReference type="GO" id="GO:0009952">
    <property type="term" value="P:anterior/posterior pattern specification"/>
    <property type="evidence" value="ECO:0007669"/>
    <property type="project" value="TreeGrafter"/>
</dbReference>
<dbReference type="GO" id="GO:0048704">
    <property type="term" value="P:embryonic skeletal system morphogenesis"/>
    <property type="evidence" value="ECO:0007669"/>
    <property type="project" value="TreeGrafter"/>
</dbReference>
<evidence type="ECO:0000256" key="6">
    <source>
        <dbReference type="ARBA" id="ARBA00023125"/>
    </source>
</evidence>
<dbReference type="Gene3D" id="1.10.10.60">
    <property type="entry name" value="Homeodomain-like"/>
    <property type="match status" value="1"/>
</dbReference>
<evidence type="ECO:0000256" key="5">
    <source>
        <dbReference type="ARBA" id="ARBA00023015"/>
    </source>
</evidence>
<evidence type="ECO:0000256" key="2">
    <source>
        <dbReference type="ARBA" id="ARBA00004123"/>
    </source>
</evidence>
<dbReference type="InterPro" id="IPR017970">
    <property type="entry name" value="Homeobox_CS"/>
</dbReference>
<dbReference type="Proteomes" id="UP000314986">
    <property type="component" value="Unassembled WGS sequence"/>
</dbReference>
<keyword evidence="6 10" id="KW-0238">DNA-binding</keyword>
<dbReference type="GO" id="GO:0005634">
    <property type="term" value="C:nucleus"/>
    <property type="evidence" value="ECO:0007669"/>
    <property type="project" value="UniProtKB-SubCell"/>
</dbReference>
<dbReference type="Pfam" id="PF04617">
    <property type="entry name" value="Hox9_act"/>
    <property type="match status" value="1"/>
</dbReference>
<keyword evidence="8 10" id="KW-0804">Transcription</keyword>
<gene>
    <name evidence="14" type="primary">HoxB9</name>
    <name evidence="15" type="synonym">hoxb9a</name>
</gene>
<evidence type="ECO:0000256" key="10">
    <source>
        <dbReference type="PIRNR" id="PIRNR037109"/>
    </source>
</evidence>
<evidence type="ECO:0000256" key="4">
    <source>
        <dbReference type="ARBA" id="ARBA00022473"/>
    </source>
</evidence>
<evidence type="ECO:0000313" key="14">
    <source>
        <dbReference type="EMBL" id="ACU32563.1"/>
    </source>
</evidence>
<dbReference type="Pfam" id="PF00046">
    <property type="entry name" value="Homeodomain"/>
    <property type="match status" value="1"/>
</dbReference>
<name>C7B9D7_CALMI</name>
<proteinExistence type="inferred from homology"/>
<comment type="function">
    <text evidence="1 10">Sequence-specific transcription factor which is part of a developmental regulatory system that provides cells with specific positional identities on the anterior-posterior axis.</text>
</comment>
<dbReference type="PIRSF" id="PIRSF037109">
    <property type="entry name" value="Homeobox_Hox9"/>
    <property type="match status" value="1"/>
</dbReference>
<dbReference type="RefSeq" id="XP_007902566.1">
    <property type="nucleotide sequence ID" value="XM_007904375.1"/>
</dbReference>
<keyword evidence="16" id="KW-1185">Reference proteome</keyword>
<dbReference type="KEGG" id="cmk:103185723"/>
<reference evidence="16" key="1">
    <citation type="journal article" date="2006" name="Science">
        <title>Ancient noncoding elements conserved in the human genome.</title>
        <authorList>
            <person name="Venkatesh B."/>
            <person name="Kirkness E.F."/>
            <person name="Loh Y.H."/>
            <person name="Halpern A.L."/>
            <person name="Lee A.P."/>
            <person name="Johnson J."/>
            <person name="Dandona N."/>
            <person name="Viswanathan L.D."/>
            <person name="Tay A."/>
            <person name="Venter J.C."/>
            <person name="Strausberg R.L."/>
            <person name="Brenner S."/>
        </authorList>
    </citation>
    <scope>NUCLEOTIDE SEQUENCE [LARGE SCALE GENOMIC DNA]</scope>
</reference>
<dbReference type="InterPro" id="IPR006711">
    <property type="entry name" value="Hox9_activation_N"/>
</dbReference>
<keyword evidence="4 10" id="KW-0217">Developmental protein</keyword>
<evidence type="ECO:0000256" key="12">
    <source>
        <dbReference type="RuleBase" id="RU000682"/>
    </source>
</evidence>
<evidence type="ECO:0000256" key="7">
    <source>
        <dbReference type="ARBA" id="ARBA00023155"/>
    </source>
</evidence>
<accession>C7B9D7</accession>
<dbReference type="PROSITE" id="PS00027">
    <property type="entry name" value="HOMEOBOX_1"/>
    <property type="match status" value="1"/>
</dbReference>
<dbReference type="SUPFAM" id="SSF46689">
    <property type="entry name" value="Homeodomain-like"/>
    <property type="match status" value="1"/>
</dbReference>
<dbReference type="GO" id="GO:0006351">
    <property type="term" value="P:DNA-templated transcription"/>
    <property type="evidence" value="ECO:0007669"/>
    <property type="project" value="InterPro"/>
</dbReference>
<reference evidence="16" key="2">
    <citation type="journal article" date="2007" name="PLoS Biol.">
        <title>Survey sequencing and comparative analysis of the elephant shark (Callorhinchus milii) genome.</title>
        <authorList>
            <person name="Venkatesh B."/>
            <person name="Kirkness E.F."/>
            <person name="Loh Y.H."/>
            <person name="Halpern A.L."/>
            <person name="Lee A.P."/>
            <person name="Johnson J."/>
            <person name="Dandona N."/>
            <person name="Viswanathan L.D."/>
            <person name="Tay A."/>
            <person name="Venter J.C."/>
            <person name="Strausberg R.L."/>
            <person name="Brenner S."/>
        </authorList>
    </citation>
    <scope>NUCLEOTIDE SEQUENCE [LARGE SCALE GENOMIC DNA]</scope>
</reference>
<evidence type="ECO:0000256" key="9">
    <source>
        <dbReference type="ARBA" id="ARBA00023242"/>
    </source>
</evidence>
<evidence type="ECO:0000256" key="8">
    <source>
        <dbReference type="ARBA" id="ARBA00023163"/>
    </source>
</evidence>
<dbReference type="PANTHER" id="PTHR45970">
    <property type="entry name" value="AGAP004664-PA"/>
    <property type="match status" value="1"/>
</dbReference>
<reference evidence="16" key="4">
    <citation type="journal article" date="2014" name="Nature">
        <title>Elephant shark genome provides unique insights into gnathostome evolution.</title>
        <authorList>
            <consortium name="International Elephant Shark Genome Sequencing Consortium"/>
            <person name="Venkatesh B."/>
            <person name="Lee A.P."/>
            <person name="Ravi V."/>
            <person name="Maurya A.K."/>
            <person name="Lian M.M."/>
            <person name="Swann J.B."/>
            <person name="Ohta Y."/>
            <person name="Flajnik M.F."/>
            <person name="Sutoh Y."/>
            <person name="Kasahara M."/>
            <person name="Hoon S."/>
            <person name="Gangu V."/>
            <person name="Roy S.W."/>
            <person name="Irimia M."/>
            <person name="Korzh V."/>
            <person name="Kondrychyn I."/>
            <person name="Lim Z.W."/>
            <person name="Tay B.H."/>
            <person name="Tohari S."/>
            <person name="Kong K.W."/>
            <person name="Ho S."/>
            <person name="Lorente-Galdos B."/>
            <person name="Quilez J."/>
            <person name="Marques-Bonet T."/>
            <person name="Raney B.J."/>
            <person name="Ingham P.W."/>
            <person name="Tay A."/>
            <person name="Hillier L.W."/>
            <person name="Minx P."/>
            <person name="Boehm T."/>
            <person name="Wilson R.K."/>
            <person name="Brenner S."/>
            <person name="Warren W.C."/>
        </authorList>
    </citation>
    <scope>NUCLEOTIDE SEQUENCE [LARGE SCALE GENOMIC DNA]</scope>
</reference>
<dbReference type="AlphaFoldDB" id="C7B9D7"/>
<comment type="similarity">
    <text evidence="3 10">Belongs to the Abd-B homeobox family.</text>
</comment>
<evidence type="ECO:0000259" key="13">
    <source>
        <dbReference type="PROSITE" id="PS50071"/>
    </source>
</evidence>
<protein>
    <recommendedName>
        <fullName evidence="10">Homeobox protein</fullName>
    </recommendedName>
</protein>
<dbReference type="InterPro" id="IPR020479">
    <property type="entry name" value="HD_metazoa"/>
</dbReference>
<dbReference type="STRING" id="7868.ENSCMIP00000037639"/>
<evidence type="ECO:0000313" key="15">
    <source>
        <dbReference type="Ensembl" id="ENSCMIP00000037639.1"/>
    </source>
</evidence>
<organism evidence="14">
    <name type="scientific">Callorhinchus milii</name>
    <name type="common">Ghost shark</name>
    <dbReference type="NCBI Taxonomy" id="7868"/>
    <lineage>
        <taxon>Eukaryota</taxon>
        <taxon>Metazoa</taxon>
        <taxon>Chordata</taxon>
        <taxon>Craniata</taxon>
        <taxon>Vertebrata</taxon>
        <taxon>Chondrichthyes</taxon>
        <taxon>Holocephali</taxon>
        <taxon>Chimaeriformes</taxon>
        <taxon>Callorhinchidae</taxon>
        <taxon>Callorhinchus</taxon>
    </lineage>
</organism>
<dbReference type="CDD" id="cd00086">
    <property type="entry name" value="homeodomain"/>
    <property type="match status" value="1"/>
</dbReference>
<dbReference type="GeneTree" id="ENSGT00940000161386"/>
<dbReference type="Ensembl" id="ENSCMIT00000038183.1">
    <property type="protein sequence ID" value="ENSCMIP00000037639.1"/>
    <property type="gene ID" value="ENSCMIG00000015815.1"/>
</dbReference>
<dbReference type="PANTHER" id="PTHR45970:SF5">
    <property type="entry name" value="HOMEOBOX PROTEIN HOX-B9"/>
    <property type="match status" value="1"/>
</dbReference>
<evidence type="ECO:0000256" key="11">
    <source>
        <dbReference type="PROSITE-ProRule" id="PRU00108"/>
    </source>
</evidence>
<dbReference type="GO" id="GO:0000978">
    <property type="term" value="F:RNA polymerase II cis-regulatory region sequence-specific DNA binding"/>
    <property type="evidence" value="ECO:0007669"/>
    <property type="project" value="TreeGrafter"/>
</dbReference>
<dbReference type="InterPro" id="IPR009057">
    <property type="entry name" value="Homeodomain-like_sf"/>
</dbReference>
<dbReference type="GO" id="GO:0000981">
    <property type="term" value="F:DNA-binding transcription factor activity, RNA polymerase II-specific"/>
    <property type="evidence" value="ECO:0007669"/>
    <property type="project" value="UniProtKB-UniRule"/>
</dbReference>
<dbReference type="InterPro" id="IPR017112">
    <property type="entry name" value="HXA9/HXB9/HXC9"/>
</dbReference>
<dbReference type="GO" id="GO:0009954">
    <property type="term" value="P:proximal/distal pattern formation"/>
    <property type="evidence" value="ECO:0007669"/>
    <property type="project" value="TreeGrafter"/>
</dbReference>
<evidence type="ECO:0000313" key="16">
    <source>
        <dbReference type="Proteomes" id="UP000314986"/>
    </source>
</evidence>
<evidence type="ECO:0000256" key="3">
    <source>
        <dbReference type="ARBA" id="ARBA00006317"/>
    </source>
</evidence>
<dbReference type="OMA" id="ESETICS"/>
<keyword evidence="5 10" id="KW-0805">Transcription regulation</keyword>
<dbReference type="EMBL" id="FJ824599">
    <property type="protein sequence ID" value="ACU32563.1"/>
    <property type="molecule type" value="Genomic_DNA"/>
</dbReference>
<dbReference type="SMART" id="SM00389">
    <property type="entry name" value="HOX"/>
    <property type="match status" value="1"/>
</dbReference>
<feature type="domain" description="Homeobox" evidence="13">
    <location>
        <begin position="184"/>
        <end position="244"/>
    </location>
</feature>
<feature type="DNA-binding region" description="Homeobox" evidence="11">
    <location>
        <begin position="186"/>
        <end position="245"/>
    </location>
</feature>
<evidence type="ECO:0000256" key="1">
    <source>
        <dbReference type="ARBA" id="ARBA00003263"/>
    </source>
</evidence>
<dbReference type="OrthoDB" id="6159439at2759"/>
<comment type="subcellular location">
    <subcellularLocation>
        <location evidence="2 10 11 12">Nucleus</location>
    </subcellularLocation>
</comment>
<dbReference type="GeneID" id="103185723"/>
<keyword evidence="9 10" id="KW-0539">Nucleus</keyword>
<reference evidence="15" key="5">
    <citation type="submission" date="2025-05" db="UniProtKB">
        <authorList>
            <consortium name="Ensembl"/>
        </authorList>
    </citation>
    <scope>IDENTIFICATION</scope>
</reference>
<sequence>MSISGSISNYYVDSLISHESEETSSTKFTPGQYIVSRQTGLTEHPDFSACNFQPKSPAFSTSWSPLYPQTTGNASAVYHPFVQTNPVSSEGRYMRSWLEPTPRTVAVPGIAPNRQDSLKTESLVGAGGETLLVPLQKITCESSENEAIDPSKAPYYEDNTICEATEDKETRHQNNPSANWLHARSTRKKRCPYTKYQTLELEKEFLFNMYLTRDRRHEVAHLLNLTERQVKIWFQNRRMKLKRLNKEHGK</sequence>
<dbReference type="CTD" id="30344"/>
<dbReference type="PRINTS" id="PR00024">
    <property type="entry name" value="HOMEOBOX"/>
</dbReference>
<dbReference type="PROSITE" id="PS50071">
    <property type="entry name" value="HOMEOBOX_2"/>
    <property type="match status" value="1"/>
</dbReference>